<protein>
    <recommendedName>
        <fullName evidence="10">tRNA 5-methylaminomethyl-2-thiouridine biosynthesis bifunctional protein MnmC</fullName>
        <shortName evidence="10">tRNA mnm(5)s(2)U biosynthesis bifunctional protein</shortName>
    </recommendedName>
    <domain>
        <recommendedName>
            <fullName evidence="10">tRNA (mnm(5)s(2)U34)-methyltransferase</fullName>
            <ecNumber evidence="10">2.1.1.61</ecNumber>
        </recommendedName>
    </domain>
    <domain>
        <recommendedName>
            <fullName evidence="10">FAD-dependent cmnm(5)s(2)U34 oxidoreductase</fullName>
            <ecNumber evidence="10">1.5.-.-</ecNumber>
        </recommendedName>
    </domain>
</protein>
<feature type="region of interest" description="FAD-dependent cmnm(5)s(2)U34 oxidoreductase" evidence="10">
    <location>
        <begin position="262"/>
        <end position="630"/>
    </location>
</feature>
<evidence type="ECO:0000256" key="3">
    <source>
        <dbReference type="ARBA" id="ARBA00022630"/>
    </source>
</evidence>
<dbReference type="Pfam" id="PF05430">
    <property type="entry name" value="Methyltransf_30"/>
    <property type="match status" value="1"/>
</dbReference>
<dbReference type="Gene3D" id="3.50.50.60">
    <property type="entry name" value="FAD/NAD(P)-binding domain"/>
    <property type="match status" value="1"/>
</dbReference>
<evidence type="ECO:0000256" key="4">
    <source>
        <dbReference type="ARBA" id="ARBA00022679"/>
    </source>
</evidence>
<sequence>MQAIQSAQIHYNDQGTPVSDLFGDVYFSNESGLEETQYVFLRQNGLPERWLQHPAEFFHIIETGFGTGLNFLLAWHNFRQALAASPAMRCQRLYFSSFEKYPITHADLTLALTQWPTLAPLAAELLAQYPSALPGCHRLQLNDGKVILDLWLGDVHDSMPQLSLRNQADAWFLDGFAPSKNPQMWQPELFSQMARLSKPGCTVATFTSAGLVRRGLSEVGFQVKKIKGYGRKREMSVGTFAAPASAAAAVPATGTAADIFIAGGGLASICLALALVNRGQKVHLICKDKEIANGASHNRQGALYPQLQSTFSAVSALHAHAFGFARRFYQRLHKQNFEFPHDFCGVLTLACTDQLALRQQKISQQPVFTETLLQPLTQQQASEVAGVTLPFPGLFFPQGGWIAPQLFCQSALTYLLQQAGFTVSFDCELHDAAFEQSSGLWQLKTSQGLHQSKQLCLATGAALATLPMASKLPVNLVRGQVSHLHSEGMAGLQTVICHQGYITPAAVAFSGQAEHCVGATFDRSRQQAIELEEDNAANLALVNKVLQQPAWFNDAEVISAKAGVRATIPDHLPLAGSLANKAVVFGGLGARGLLFAPILAEQLAAELCGEPTPLPVELAALVSPRRFEQS</sequence>
<dbReference type="NCBIfam" id="NF002481">
    <property type="entry name" value="PRK01747.1-2"/>
    <property type="match status" value="1"/>
</dbReference>
<comment type="caution">
    <text evidence="13">The sequence shown here is derived from an EMBL/GenBank/DDBJ whole genome shotgun (WGS) entry which is preliminary data.</text>
</comment>
<dbReference type="GO" id="GO:0005737">
    <property type="term" value="C:cytoplasm"/>
    <property type="evidence" value="ECO:0007669"/>
    <property type="project" value="UniProtKB-SubCell"/>
</dbReference>
<evidence type="ECO:0000256" key="8">
    <source>
        <dbReference type="ARBA" id="ARBA00023002"/>
    </source>
</evidence>
<dbReference type="NCBIfam" id="NF033855">
    <property type="entry name" value="tRNA_MNMC2"/>
    <property type="match status" value="1"/>
</dbReference>
<evidence type="ECO:0000256" key="7">
    <source>
        <dbReference type="ARBA" id="ARBA00022827"/>
    </source>
</evidence>
<dbReference type="EMBL" id="SACS01000004">
    <property type="protein sequence ID" value="RVU40532.1"/>
    <property type="molecule type" value="Genomic_DNA"/>
</dbReference>
<dbReference type="GO" id="GO:0050660">
    <property type="term" value="F:flavin adenine dinucleotide binding"/>
    <property type="evidence" value="ECO:0007669"/>
    <property type="project" value="UniProtKB-UniRule"/>
</dbReference>
<dbReference type="InterPro" id="IPR047785">
    <property type="entry name" value="tRNA_MNMC2"/>
</dbReference>
<dbReference type="GO" id="GO:0004808">
    <property type="term" value="F:tRNA (5-methylaminomethyl-2-thiouridylate)(34)-methyltransferase activity"/>
    <property type="evidence" value="ECO:0007669"/>
    <property type="project" value="UniProtKB-EC"/>
</dbReference>
<gene>
    <name evidence="10 13" type="primary">mnmC</name>
    <name evidence="13" type="ORF">EOE67_05630</name>
</gene>
<evidence type="ECO:0000259" key="12">
    <source>
        <dbReference type="Pfam" id="PF05430"/>
    </source>
</evidence>
<dbReference type="Proteomes" id="UP000283077">
    <property type="component" value="Unassembled WGS sequence"/>
</dbReference>
<keyword evidence="9 10" id="KW-0511">Multifunctional enzyme</keyword>
<keyword evidence="6 10" id="KW-0819">tRNA processing</keyword>
<keyword evidence="2 10" id="KW-0489">Methyltransferase</keyword>
<dbReference type="RefSeq" id="WP_127698072.1">
    <property type="nucleotide sequence ID" value="NZ_SACS01000004.1"/>
</dbReference>
<feature type="domain" description="FAD dependent oxidoreductase" evidence="11">
    <location>
        <begin position="258"/>
        <end position="605"/>
    </location>
</feature>
<dbReference type="NCBIfam" id="TIGR03197">
    <property type="entry name" value="MnmC_Cterm"/>
    <property type="match status" value="1"/>
</dbReference>
<comment type="subcellular location">
    <subcellularLocation>
        <location evidence="10">Cytoplasm</location>
    </subcellularLocation>
</comment>
<dbReference type="EC" id="2.1.1.61" evidence="10"/>
<dbReference type="InterPro" id="IPR008471">
    <property type="entry name" value="MnmC-like_methylTransf"/>
</dbReference>
<name>A0A437R1A2_9GAMM</name>
<evidence type="ECO:0000256" key="9">
    <source>
        <dbReference type="ARBA" id="ARBA00023268"/>
    </source>
</evidence>
<comment type="similarity">
    <text evidence="10">In the C-terminal section; belongs to the DAO family.</text>
</comment>
<dbReference type="InterPro" id="IPR023032">
    <property type="entry name" value="tRNA_MAMT_biosynth_bifunc_MnmC"/>
</dbReference>
<dbReference type="Pfam" id="PF01266">
    <property type="entry name" value="DAO"/>
    <property type="match status" value="1"/>
</dbReference>
<comment type="cofactor">
    <cofactor evidence="10">
        <name>FAD</name>
        <dbReference type="ChEBI" id="CHEBI:57692"/>
    </cofactor>
</comment>
<dbReference type="FunFam" id="3.40.50.150:FF:000107">
    <property type="entry name" value="tRNA 5-methylaminomethyl-2-thiouridine biosynthesis bifunctional protein MnmC"/>
    <property type="match status" value="1"/>
</dbReference>
<evidence type="ECO:0000256" key="6">
    <source>
        <dbReference type="ARBA" id="ARBA00022694"/>
    </source>
</evidence>
<dbReference type="InterPro" id="IPR017610">
    <property type="entry name" value="tRNA_S-uridine_synth_MnmC_C"/>
</dbReference>
<evidence type="ECO:0000256" key="1">
    <source>
        <dbReference type="ARBA" id="ARBA00022490"/>
    </source>
</evidence>
<feature type="domain" description="MnmC-like methyltransferase" evidence="12">
    <location>
        <begin position="118"/>
        <end position="239"/>
    </location>
</feature>
<dbReference type="Gene3D" id="3.40.50.150">
    <property type="entry name" value="Vaccinia Virus protein VP39"/>
    <property type="match status" value="1"/>
</dbReference>
<evidence type="ECO:0000259" key="11">
    <source>
        <dbReference type="Pfam" id="PF01266"/>
    </source>
</evidence>
<dbReference type="EC" id="1.5.-.-" evidence="10"/>
<dbReference type="AlphaFoldDB" id="A0A437R1A2"/>
<accession>A0A437R1A2</accession>
<dbReference type="SUPFAM" id="SSF51905">
    <property type="entry name" value="FAD/NAD(P)-binding domain"/>
    <property type="match status" value="1"/>
</dbReference>
<keyword evidence="5 10" id="KW-0949">S-adenosyl-L-methionine</keyword>
<evidence type="ECO:0000256" key="5">
    <source>
        <dbReference type="ARBA" id="ARBA00022691"/>
    </source>
</evidence>
<dbReference type="InterPro" id="IPR006076">
    <property type="entry name" value="FAD-dep_OxRdtase"/>
</dbReference>
<evidence type="ECO:0000313" key="13">
    <source>
        <dbReference type="EMBL" id="RVU40532.1"/>
    </source>
</evidence>
<dbReference type="InterPro" id="IPR036188">
    <property type="entry name" value="FAD/NAD-bd_sf"/>
</dbReference>
<dbReference type="GO" id="GO:0002098">
    <property type="term" value="P:tRNA wobble uridine modification"/>
    <property type="evidence" value="ECO:0007669"/>
    <property type="project" value="TreeGrafter"/>
</dbReference>
<keyword evidence="4 10" id="KW-0808">Transferase</keyword>
<dbReference type="PANTHER" id="PTHR13847">
    <property type="entry name" value="SARCOSINE DEHYDROGENASE-RELATED"/>
    <property type="match status" value="1"/>
</dbReference>
<dbReference type="GO" id="GO:0016645">
    <property type="term" value="F:oxidoreductase activity, acting on the CH-NH group of donors"/>
    <property type="evidence" value="ECO:0007669"/>
    <property type="project" value="InterPro"/>
</dbReference>
<dbReference type="InterPro" id="IPR029063">
    <property type="entry name" value="SAM-dependent_MTases_sf"/>
</dbReference>
<dbReference type="OrthoDB" id="9786494at2"/>
<comment type="function">
    <text evidence="10">Catalyzes the last two steps in the biosynthesis of 5-methylaminomethyl-2-thiouridine (mnm(5)s(2)U) at the wobble position (U34) in tRNA. Catalyzes the FAD-dependent demodification of cmnm(5)s(2)U34 to nm(5)s(2)U34, followed by the transfer of a methyl group from S-adenosyl-L-methionine to nm(5)s(2)U34, to form mnm(5)s(2)U34.</text>
</comment>
<keyword evidence="7 10" id="KW-0274">FAD</keyword>
<keyword evidence="3 10" id="KW-0285">Flavoprotein</keyword>
<feature type="region of interest" description="tRNA (mnm(5)s(2)U34)-methyltransferase" evidence="10">
    <location>
        <begin position="1"/>
        <end position="241"/>
    </location>
</feature>
<dbReference type="HAMAP" id="MF_01102">
    <property type="entry name" value="MnmC"/>
    <property type="match status" value="1"/>
</dbReference>
<reference evidence="13 14" key="1">
    <citation type="submission" date="2019-01" db="EMBL/GenBank/DDBJ databases">
        <authorList>
            <person name="Chen W.-M."/>
        </authorList>
    </citation>
    <scope>NUCLEOTIDE SEQUENCE [LARGE SCALE GENOMIC DNA]</scope>
    <source>
        <strain evidence="13 14">KYPC3</strain>
    </source>
</reference>
<dbReference type="Gene3D" id="3.30.9.10">
    <property type="entry name" value="D-Amino Acid Oxidase, subunit A, domain 2"/>
    <property type="match status" value="1"/>
</dbReference>
<proteinExistence type="inferred from homology"/>
<keyword evidence="14" id="KW-1185">Reference proteome</keyword>
<evidence type="ECO:0000256" key="2">
    <source>
        <dbReference type="ARBA" id="ARBA00022603"/>
    </source>
</evidence>
<keyword evidence="8 10" id="KW-0560">Oxidoreductase</keyword>
<comment type="catalytic activity">
    <reaction evidence="10">
        <text>5-aminomethyl-2-thiouridine(34) in tRNA + S-adenosyl-L-methionine = 5-methylaminomethyl-2-thiouridine(34) in tRNA + S-adenosyl-L-homocysteine + H(+)</text>
        <dbReference type="Rhea" id="RHEA:19569"/>
        <dbReference type="Rhea" id="RHEA-COMP:10195"/>
        <dbReference type="Rhea" id="RHEA-COMP:10197"/>
        <dbReference type="ChEBI" id="CHEBI:15378"/>
        <dbReference type="ChEBI" id="CHEBI:57856"/>
        <dbReference type="ChEBI" id="CHEBI:59789"/>
        <dbReference type="ChEBI" id="CHEBI:74454"/>
        <dbReference type="ChEBI" id="CHEBI:74455"/>
        <dbReference type="EC" id="2.1.1.61"/>
    </reaction>
</comment>
<evidence type="ECO:0000313" key="14">
    <source>
        <dbReference type="Proteomes" id="UP000283077"/>
    </source>
</evidence>
<comment type="similarity">
    <text evidence="10">In the N-terminal section; belongs to the methyltransferase superfamily. tRNA (mnm(5)s(2)U34)-methyltransferase family.</text>
</comment>
<keyword evidence="1 10" id="KW-0963">Cytoplasm</keyword>
<evidence type="ECO:0000256" key="10">
    <source>
        <dbReference type="HAMAP-Rule" id="MF_01102"/>
    </source>
</evidence>
<dbReference type="GO" id="GO:0032259">
    <property type="term" value="P:methylation"/>
    <property type="evidence" value="ECO:0007669"/>
    <property type="project" value="UniProtKB-KW"/>
</dbReference>
<organism evidence="13 14">
    <name type="scientific">Rheinheimera riviphila</name>
    <dbReference type="NCBI Taxonomy" id="1834037"/>
    <lineage>
        <taxon>Bacteria</taxon>
        <taxon>Pseudomonadati</taxon>
        <taxon>Pseudomonadota</taxon>
        <taxon>Gammaproteobacteria</taxon>
        <taxon>Chromatiales</taxon>
        <taxon>Chromatiaceae</taxon>
        <taxon>Rheinheimera</taxon>
    </lineage>
</organism>
<dbReference type="PANTHER" id="PTHR13847:SF283">
    <property type="entry name" value="TRNA 5-METHYLAMINOMETHYL-2-THIOURIDINE BIOSYNTHESIS BIFUNCTIONAL PROTEIN MNMC"/>
    <property type="match status" value="1"/>
</dbReference>